<dbReference type="Gene3D" id="1.10.260.40">
    <property type="entry name" value="lambda repressor-like DNA-binding domains"/>
    <property type="match status" value="1"/>
</dbReference>
<sequence>MTRQELAEKLNITRNTLTNWEKEKPELIRLINQGLALDDQILETQKFLEKLEKIKEKANNGKLNIKEKNK</sequence>
<name>U2FGT2_9BACT</name>
<dbReference type="PROSITE" id="PS50943">
    <property type="entry name" value="HTH_CROC1"/>
    <property type="match status" value="1"/>
</dbReference>
<proteinExistence type="predicted"/>
<protein>
    <recommendedName>
        <fullName evidence="1">HTH cro/C1-type domain-containing protein</fullName>
    </recommendedName>
</protein>
<dbReference type="AlphaFoldDB" id="U2FGT2"/>
<accession>U2FGT2</accession>
<dbReference type="PATRIC" id="fig|1242968.3.peg.925"/>
<dbReference type="EMBL" id="ANNG01000011">
    <property type="protein sequence ID" value="ERJ29677.1"/>
    <property type="molecule type" value="Genomic_DNA"/>
</dbReference>
<evidence type="ECO:0000313" key="3">
    <source>
        <dbReference type="Proteomes" id="UP000016620"/>
    </source>
</evidence>
<gene>
    <name evidence="2" type="ORF">UNSWCS_1052</name>
</gene>
<evidence type="ECO:0000313" key="2">
    <source>
        <dbReference type="EMBL" id="ERJ29677.1"/>
    </source>
</evidence>
<dbReference type="RefSeq" id="WP_021087497.1">
    <property type="nucleotide sequence ID" value="NZ_ANNG01000011.1"/>
</dbReference>
<organism evidence="2 3">
    <name type="scientific">Campylobacter concisus UNSWCS</name>
    <dbReference type="NCBI Taxonomy" id="1242968"/>
    <lineage>
        <taxon>Bacteria</taxon>
        <taxon>Pseudomonadati</taxon>
        <taxon>Campylobacterota</taxon>
        <taxon>Epsilonproteobacteria</taxon>
        <taxon>Campylobacterales</taxon>
        <taxon>Campylobacteraceae</taxon>
        <taxon>Campylobacter</taxon>
    </lineage>
</organism>
<dbReference type="InterPro" id="IPR001387">
    <property type="entry name" value="Cro/C1-type_HTH"/>
</dbReference>
<reference evidence="2 3" key="1">
    <citation type="journal article" date="2013" name="BMC Genomics">
        <title>Comparative genomics of Campylobacter concisus isolates reveals genetic diversity and provides insights into disease association.</title>
        <authorList>
            <person name="Deshpande N.P."/>
            <person name="Kaakoush N.O."/>
            <person name="Wilkins M.R."/>
            <person name="Mitchell H.M."/>
        </authorList>
    </citation>
    <scope>NUCLEOTIDE SEQUENCE [LARGE SCALE GENOMIC DNA]</scope>
    <source>
        <strain evidence="2 3">UNSWCS</strain>
    </source>
</reference>
<dbReference type="GO" id="GO:0003677">
    <property type="term" value="F:DNA binding"/>
    <property type="evidence" value="ECO:0007669"/>
    <property type="project" value="InterPro"/>
</dbReference>
<dbReference type="Proteomes" id="UP000016620">
    <property type="component" value="Unassembled WGS sequence"/>
</dbReference>
<dbReference type="InterPro" id="IPR010982">
    <property type="entry name" value="Lambda_DNA-bd_dom_sf"/>
</dbReference>
<comment type="caution">
    <text evidence="2">The sequence shown here is derived from an EMBL/GenBank/DDBJ whole genome shotgun (WGS) entry which is preliminary data.</text>
</comment>
<evidence type="ECO:0000259" key="1">
    <source>
        <dbReference type="PROSITE" id="PS50943"/>
    </source>
</evidence>
<dbReference type="Pfam" id="PF01381">
    <property type="entry name" value="HTH_3"/>
    <property type="match status" value="1"/>
</dbReference>
<feature type="domain" description="HTH cro/C1-type" evidence="1">
    <location>
        <begin position="1"/>
        <end position="24"/>
    </location>
</feature>